<dbReference type="InterPro" id="IPR011856">
    <property type="entry name" value="tRNA_endonuc-like_dom_sf"/>
</dbReference>
<accession>A0ABW8WTQ7</accession>
<evidence type="ECO:0000313" key="2">
    <source>
        <dbReference type="Proteomes" id="UP001628874"/>
    </source>
</evidence>
<dbReference type="RefSeq" id="WP_072040784.1">
    <property type="nucleotide sequence ID" value="NZ_JBFQGM010000011.1"/>
</dbReference>
<keyword evidence="2" id="KW-1185">Reference proteome</keyword>
<dbReference type="Proteomes" id="UP001628874">
    <property type="component" value="Unassembled WGS sequence"/>
</dbReference>
<organism evidence="1 2">
    <name type="scientific">Scytonema tolypothrichoides VB-61278_2</name>
    <dbReference type="NCBI Taxonomy" id="3232314"/>
    <lineage>
        <taxon>Bacteria</taxon>
        <taxon>Bacillati</taxon>
        <taxon>Cyanobacteriota</taxon>
        <taxon>Cyanophyceae</taxon>
        <taxon>Nostocales</taxon>
        <taxon>Scytonemataceae</taxon>
        <taxon>Scytonema</taxon>
    </lineage>
</organism>
<protein>
    <submittedName>
        <fullName evidence="1">Element excision factor XisH family protein</fullName>
    </submittedName>
</protein>
<proteinExistence type="predicted"/>
<comment type="caution">
    <text evidence="1">The sequence shown here is derived from an EMBL/GenBank/DDBJ whole genome shotgun (WGS) entry which is preliminary data.</text>
</comment>
<dbReference type="Gene3D" id="3.40.1350.10">
    <property type="match status" value="1"/>
</dbReference>
<dbReference type="EMBL" id="JBFQGM010000011">
    <property type="protein sequence ID" value="MFL9464195.1"/>
    <property type="molecule type" value="Genomic_DNA"/>
</dbReference>
<dbReference type="InterPro" id="IPR014919">
    <property type="entry name" value="XisH"/>
</dbReference>
<reference evidence="1 2" key="1">
    <citation type="submission" date="2024-07" db="EMBL/GenBank/DDBJ databases">
        <authorList>
            <person name="Tripathy S."/>
        </authorList>
    </citation>
    <scope>NUCLEOTIDE SEQUENCE [LARGE SCALE GENOMIC DNA]</scope>
    <source>
        <strain evidence="1 2">VB-61278_2</strain>
    </source>
</reference>
<dbReference type="InterPro" id="IPR011335">
    <property type="entry name" value="Restrct_endonuc-II-like"/>
</dbReference>
<evidence type="ECO:0000313" key="1">
    <source>
        <dbReference type="EMBL" id="MFL9464195.1"/>
    </source>
</evidence>
<gene>
    <name evidence="1" type="ORF">AB0759_26670</name>
</gene>
<dbReference type="SUPFAM" id="SSF52980">
    <property type="entry name" value="Restriction endonuclease-like"/>
    <property type="match status" value="1"/>
</dbReference>
<sequence>MDQYILYQNIMEETEPGRQLYLAIRKATYREIFSEPIGSLVIKKNSLHLLIFDPQKETIAQWID</sequence>
<name>A0ABW8WTQ7_9CYAN</name>
<dbReference type="Pfam" id="PF08814">
    <property type="entry name" value="XisH"/>
    <property type="match status" value="1"/>
</dbReference>